<dbReference type="EMBL" id="LR589650">
    <property type="protein sequence ID" value="VTP09990.1"/>
    <property type="molecule type" value="Genomic_DNA"/>
</dbReference>
<dbReference type="Pfam" id="PF00005">
    <property type="entry name" value="ABC_tran"/>
    <property type="match status" value="1"/>
</dbReference>
<dbReference type="PANTHER" id="PTHR42788">
    <property type="entry name" value="TAURINE IMPORT ATP-BINDING PROTEIN-RELATED"/>
    <property type="match status" value="1"/>
</dbReference>
<evidence type="ECO:0000256" key="2">
    <source>
        <dbReference type="ARBA" id="ARBA00022741"/>
    </source>
</evidence>
<dbReference type="Gene3D" id="3.40.50.300">
    <property type="entry name" value="P-loop containing nucleotide triphosphate hydrolases"/>
    <property type="match status" value="1"/>
</dbReference>
<gene>
    <name evidence="5" type="primary">opuAA</name>
    <name evidence="5" type="ORF">BIN_B_04328</name>
</gene>
<feature type="domain" description="ABC transporter" evidence="4">
    <location>
        <begin position="51"/>
        <end position="283"/>
    </location>
</feature>
<organism evidence="5">
    <name type="scientific">Mycolicibacterium smegmatis</name>
    <name type="common">Mycobacterium smegmatis</name>
    <dbReference type="NCBI Taxonomy" id="1772"/>
    <lineage>
        <taxon>Bacteria</taxon>
        <taxon>Bacillati</taxon>
        <taxon>Actinomycetota</taxon>
        <taxon>Actinomycetes</taxon>
        <taxon>Mycobacteriales</taxon>
        <taxon>Mycobacteriaceae</taxon>
        <taxon>Mycolicibacterium</taxon>
    </lineage>
</organism>
<dbReference type="CDD" id="cd03293">
    <property type="entry name" value="ABC_NrtD_SsuB_transporters"/>
    <property type="match status" value="1"/>
</dbReference>
<accession>A0A653FJY9</accession>
<dbReference type="GO" id="GO:0005524">
    <property type="term" value="F:ATP binding"/>
    <property type="evidence" value="ECO:0007669"/>
    <property type="project" value="UniProtKB-KW"/>
</dbReference>
<evidence type="ECO:0000259" key="4">
    <source>
        <dbReference type="PROSITE" id="PS50893"/>
    </source>
</evidence>
<dbReference type="InterPro" id="IPR050166">
    <property type="entry name" value="ABC_transporter_ATP-bind"/>
</dbReference>
<proteinExistence type="predicted"/>
<dbReference type="AlphaFoldDB" id="A0A653FJY9"/>
<keyword evidence="1" id="KW-0813">Transport</keyword>
<name>A0A653FJY9_MYCSM</name>
<dbReference type="SMART" id="SM00382">
    <property type="entry name" value="AAA"/>
    <property type="match status" value="1"/>
</dbReference>
<dbReference type="InterPro" id="IPR027417">
    <property type="entry name" value="P-loop_NTPase"/>
</dbReference>
<evidence type="ECO:0000256" key="3">
    <source>
        <dbReference type="ARBA" id="ARBA00022840"/>
    </source>
</evidence>
<protein>
    <submittedName>
        <fullName evidence="5">Glycine betaine transport ATP-binding protein OpuAA</fullName>
    </submittedName>
</protein>
<keyword evidence="2" id="KW-0547">Nucleotide-binding</keyword>
<dbReference type="PANTHER" id="PTHR42788:SF2">
    <property type="entry name" value="ABC TRANSPORTER ATP-BINDING PROTEIN"/>
    <property type="match status" value="1"/>
</dbReference>
<sequence length="305" mass="33453">MLTGRSVTAPGNFHKVATTAAHEMGLRYMSDMSVVDSVANDLSTERQTPRLEVVGIDKEYPAATGPIQILRGLSLRADRGEFVSIVGPSGCGKSTLFNIITGLVPPTAGSVLVNGEDVTGSTSRHIGYVLQKDLLFPWRTVLENVVLGLEVRGVRKKDARTRARSLFATYKLEGYEDKYPSDLSGGMKQRAALMRTMVTDPDIILMDEAYKALDYPLKIALESELLETARTTGKTVVAVTHDIEEAVTMSDRVYVLKARPGEVVSEFPIDLGTTSTDINERRLAPRFNEFYEKIWRGIGQKPGAA</sequence>
<dbReference type="InterPro" id="IPR003593">
    <property type="entry name" value="AAA+_ATPase"/>
</dbReference>
<evidence type="ECO:0000256" key="1">
    <source>
        <dbReference type="ARBA" id="ARBA00022448"/>
    </source>
</evidence>
<dbReference type="GO" id="GO:0016887">
    <property type="term" value="F:ATP hydrolysis activity"/>
    <property type="evidence" value="ECO:0007669"/>
    <property type="project" value="InterPro"/>
</dbReference>
<dbReference type="PROSITE" id="PS50893">
    <property type="entry name" value="ABC_TRANSPORTER_2"/>
    <property type="match status" value="1"/>
</dbReference>
<dbReference type="InterPro" id="IPR003439">
    <property type="entry name" value="ABC_transporter-like_ATP-bd"/>
</dbReference>
<keyword evidence="3 5" id="KW-0067">ATP-binding</keyword>
<dbReference type="SUPFAM" id="SSF52540">
    <property type="entry name" value="P-loop containing nucleoside triphosphate hydrolases"/>
    <property type="match status" value="1"/>
</dbReference>
<evidence type="ECO:0000313" key="5">
    <source>
        <dbReference type="EMBL" id="VTP09990.1"/>
    </source>
</evidence>
<reference evidence="5" key="1">
    <citation type="submission" date="2019-05" db="EMBL/GenBank/DDBJ databases">
        <authorList>
            <person name="Naeem R."/>
            <person name="Antony C."/>
            <person name="Guan Q."/>
        </authorList>
    </citation>
    <scope>NUCLEOTIDE SEQUENCE</scope>
    <source>
        <strain evidence="5">1</strain>
    </source>
</reference>